<accession>A0A4U6TGT0</accession>
<feature type="signal peptide" evidence="1">
    <location>
        <begin position="1"/>
        <end position="20"/>
    </location>
</feature>
<dbReference type="Gramene" id="TKW00264">
    <property type="protein sequence ID" value="TKW00264"/>
    <property type="gene ID" value="SEVIR_8G097301v2"/>
</dbReference>
<evidence type="ECO:0000256" key="1">
    <source>
        <dbReference type="SAM" id="SignalP"/>
    </source>
</evidence>
<keyword evidence="3" id="KW-1185">Reference proteome</keyword>
<feature type="chain" id="PRO_5020431935" description="Secreted protein" evidence="1">
    <location>
        <begin position="21"/>
        <end position="72"/>
    </location>
</feature>
<dbReference type="AlphaFoldDB" id="A0A4U6TGT0"/>
<evidence type="ECO:0000313" key="2">
    <source>
        <dbReference type="EMBL" id="TKW00264.1"/>
    </source>
</evidence>
<keyword evidence="1" id="KW-0732">Signal</keyword>
<protein>
    <recommendedName>
        <fullName evidence="4">Secreted protein</fullName>
    </recommendedName>
</protein>
<evidence type="ECO:0000313" key="3">
    <source>
        <dbReference type="Proteomes" id="UP000298652"/>
    </source>
</evidence>
<sequence>MAAAASHLLPVLLWRRPLHASTSLARACPVLVFAGGGPSTAASHLLAAQRLHPSDVRGGRRPALRSAAPCLQ</sequence>
<organism evidence="2 3">
    <name type="scientific">Setaria viridis</name>
    <name type="common">Green bristlegrass</name>
    <name type="synonym">Setaria italica subsp. viridis</name>
    <dbReference type="NCBI Taxonomy" id="4556"/>
    <lineage>
        <taxon>Eukaryota</taxon>
        <taxon>Viridiplantae</taxon>
        <taxon>Streptophyta</taxon>
        <taxon>Embryophyta</taxon>
        <taxon>Tracheophyta</taxon>
        <taxon>Spermatophyta</taxon>
        <taxon>Magnoliopsida</taxon>
        <taxon>Liliopsida</taxon>
        <taxon>Poales</taxon>
        <taxon>Poaceae</taxon>
        <taxon>PACMAD clade</taxon>
        <taxon>Panicoideae</taxon>
        <taxon>Panicodae</taxon>
        <taxon>Paniceae</taxon>
        <taxon>Cenchrinae</taxon>
        <taxon>Setaria</taxon>
    </lineage>
</organism>
<proteinExistence type="predicted"/>
<gene>
    <name evidence="2" type="ORF">SEVIR_8G097301v2</name>
</gene>
<name>A0A4U6TGT0_SETVI</name>
<dbReference type="EMBL" id="CM016559">
    <property type="protein sequence ID" value="TKW00264.1"/>
    <property type="molecule type" value="Genomic_DNA"/>
</dbReference>
<reference evidence="2" key="1">
    <citation type="submission" date="2019-03" db="EMBL/GenBank/DDBJ databases">
        <title>WGS assembly of Setaria viridis.</title>
        <authorList>
            <person name="Huang P."/>
            <person name="Jenkins J."/>
            <person name="Grimwood J."/>
            <person name="Barry K."/>
            <person name="Healey A."/>
            <person name="Mamidi S."/>
            <person name="Sreedasyam A."/>
            <person name="Shu S."/>
            <person name="Feldman M."/>
            <person name="Wu J."/>
            <person name="Yu Y."/>
            <person name="Chen C."/>
            <person name="Johnson J."/>
            <person name="Rokhsar D."/>
            <person name="Baxter I."/>
            <person name="Schmutz J."/>
            <person name="Brutnell T."/>
            <person name="Kellogg E."/>
        </authorList>
    </citation>
    <scope>NUCLEOTIDE SEQUENCE [LARGE SCALE GENOMIC DNA]</scope>
</reference>
<dbReference type="Proteomes" id="UP000298652">
    <property type="component" value="Chromosome 8"/>
</dbReference>
<evidence type="ECO:0008006" key="4">
    <source>
        <dbReference type="Google" id="ProtNLM"/>
    </source>
</evidence>